<dbReference type="NCBIfam" id="TIGR02532">
    <property type="entry name" value="IV_pilin_GFxxxE"/>
    <property type="match status" value="1"/>
</dbReference>
<evidence type="ECO:0000313" key="4">
    <source>
        <dbReference type="Proteomes" id="UP000520814"/>
    </source>
</evidence>
<keyword evidence="1" id="KW-0488">Methylation</keyword>
<reference evidence="3 4" key="1">
    <citation type="submission" date="2020-08" db="EMBL/GenBank/DDBJ databases">
        <title>Genomic Encyclopedia of Type Strains, Phase IV (KMG-IV): sequencing the most valuable type-strain genomes for metagenomic binning, comparative biology and taxonomic classification.</title>
        <authorList>
            <person name="Goeker M."/>
        </authorList>
    </citation>
    <scope>NUCLEOTIDE SEQUENCE [LARGE SCALE GENOMIC DNA]</scope>
    <source>
        <strain evidence="3 4">DSM 23562</strain>
    </source>
</reference>
<comment type="caution">
    <text evidence="3">The sequence shown here is derived from an EMBL/GenBank/DDBJ whole genome shotgun (WGS) entry which is preliminary data.</text>
</comment>
<dbReference type="AlphaFoldDB" id="A0A7W9W7I6"/>
<dbReference type="RefSeq" id="WP_184199195.1">
    <property type="nucleotide sequence ID" value="NZ_JACHGW010000003.1"/>
</dbReference>
<dbReference type="Gene3D" id="3.30.700.10">
    <property type="entry name" value="Glycoprotein, Type 4 Pilin"/>
    <property type="match status" value="1"/>
</dbReference>
<feature type="domain" description="DUF1559" evidence="2">
    <location>
        <begin position="32"/>
        <end position="87"/>
    </location>
</feature>
<dbReference type="GO" id="GO:0015628">
    <property type="term" value="P:protein secretion by the type II secretion system"/>
    <property type="evidence" value="ECO:0007669"/>
    <property type="project" value="InterPro"/>
</dbReference>
<dbReference type="PANTHER" id="PTHR30093">
    <property type="entry name" value="GENERAL SECRETION PATHWAY PROTEIN G"/>
    <property type="match status" value="1"/>
</dbReference>
<dbReference type="GO" id="GO:0015627">
    <property type="term" value="C:type II protein secretion system complex"/>
    <property type="evidence" value="ECO:0007669"/>
    <property type="project" value="InterPro"/>
</dbReference>
<evidence type="ECO:0000256" key="1">
    <source>
        <dbReference type="ARBA" id="ARBA00022481"/>
    </source>
</evidence>
<proteinExistence type="predicted"/>
<dbReference type="InterPro" id="IPR012902">
    <property type="entry name" value="N_methyl_site"/>
</dbReference>
<dbReference type="InterPro" id="IPR000983">
    <property type="entry name" value="Bac_GSPG_pilin"/>
</dbReference>
<name>A0A7W9W7I6_ARMRO</name>
<protein>
    <submittedName>
        <fullName evidence="3">Prepilin-type N-terminal cleavage/methylation domain-containing protein/prepilin-type processing-associated H-X9-DG protein</fullName>
    </submittedName>
</protein>
<accession>A0A7W9W7I6</accession>
<sequence length="290" mass="31063">MKNRRLFTLIELLVVIAIIAILAAILFPVFAQAREKARQAACLSNMKQIGTAVLMYAQDYDESIVPSQNGVSGVNLVSWPTIIQPYIKNAQVFVCPSASETPQAPDSKYINNTAARLYMGVTKGTTTAGNGGDGSDPVVCLVPRLSYSRNLIPTTNGNPWDALIAGRVCNNGKTYPGFVDYVSNLKSGWVGTGTTFTRSMAEVAEPANTIHIVDGMAGGNAAANPLAYGASMRGLQQDIRTDMFNDSPPSKVAPRHSGGFVILYGDGHSGYKKWGSTTPCMWTIQDDTCN</sequence>
<organism evidence="3 4">
    <name type="scientific">Armatimonas rosea</name>
    <dbReference type="NCBI Taxonomy" id="685828"/>
    <lineage>
        <taxon>Bacteria</taxon>
        <taxon>Bacillati</taxon>
        <taxon>Armatimonadota</taxon>
        <taxon>Armatimonadia</taxon>
        <taxon>Armatimonadales</taxon>
        <taxon>Armatimonadaceae</taxon>
        <taxon>Armatimonas</taxon>
    </lineage>
</organism>
<dbReference type="SUPFAM" id="SSF54523">
    <property type="entry name" value="Pili subunits"/>
    <property type="match status" value="1"/>
</dbReference>
<dbReference type="Pfam" id="PF07963">
    <property type="entry name" value="N_methyl"/>
    <property type="match status" value="1"/>
</dbReference>
<dbReference type="Proteomes" id="UP000520814">
    <property type="component" value="Unassembled WGS sequence"/>
</dbReference>
<dbReference type="PRINTS" id="PR00813">
    <property type="entry name" value="BCTERIALGSPG"/>
</dbReference>
<evidence type="ECO:0000313" key="3">
    <source>
        <dbReference type="EMBL" id="MBB6051693.1"/>
    </source>
</evidence>
<evidence type="ECO:0000259" key="2">
    <source>
        <dbReference type="Pfam" id="PF07596"/>
    </source>
</evidence>
<dbReference type="InterPro" id="IPR011453">
    <property type="entry name" value="DUF1559"/>
</dbReference>
<gene>
    <name evidence="3" type="ORF">HNQ39_003503</name>
</gene>
<dbReference type="InterPro" id="IPR045584">
    <property type="entry name" value="Pilin-like"/>
</dbReference>
<keyword evidence="4" id="KW-1185">Reference proteome</keyword>
<dbReference type="EMBL" id="JACHGW010000003">
    <property type="protein sequence ID" value="MBB6051693.1"/>
    <property type="molecule type" value="Genomic_DNA"/>
</dbReference>
<dbReference type="Pfam" id="PF07596">
    <property type="entry name" value="SBP_bac_10"/>
    <property type="match status" value="1"/>
</dbReference>